<reference evidence="1 2" key="1">
    <citation type="submission" date="2021-01" db="EMBL/GenBank/DDBJ databases">
        <title>Genomic Encyclopedia of Type Strains, Phase IV (KMG-IV): sequencing the most valuable type-strain genomes for metagenomic binning, comparative biology and taxonomic classification.</title>
        <authorList>
            <person name="Goeker M."/>
        </authorList>
    </citation>
    <scope>NUCLEOTIDE SEQUENCE [LARGE SCALE GENOMIC DNA]</scope>
    <source>
        <strain evidence="1 2">DSM 105453</strain>
    </source>
</reference>
<dbReference type="RefSeq" id="WP_205179357.1">
    <property type="nucleotide sequence ID" value="NZ_JAFBFH010000014.1"/>
</dbReference>
<dbReference type="EMBL" id="JAFBFH010000014">
    <property type="protein sequence ID" value="MBM7715360.1"/>
    <property type="molecule type" value="Genomic_DNA"/>
</dbReference>
<comment type="caution">
    <text evidence="1">The sequence shown here is derived from an EMBL/GenBank/DDBJ whole genome shotgun (WGS) entry which is preliminary data.</text>
</comment>
<organism evidence="1 2">
    <name type="scientific">Siminovitchia thermophila</name>
    <dbReference type="NCBI Taxonomy" id="1245522"/>
    <lineage>
        <taxon>Bacteria</taxon>
        <taxon>Bacillati</taxon>
        <taxon>Bacillota</taxon>
        <taxon>Bacilli</taxon>
        <taxon>Bacillales</taxon>
        <taxon>Bacillaceae</taxon>
        <taxon>Siminovitchia</taxon>
    </lineage>
</organism>
<evidence type="ECO:0000313" key="1">
    <source>
        <dbReference type="EMBL" id="MBM7715360.1"/>
    </source>
</evidence>
<evidence type="ECO:0000313" key="2">
    <source>
        <dbReference type="Proteomes" id="UP000823485"/>
    </source>
</evidence>
<sequence length="103" mass="12020">MKENLKEYAAKERVKLLEAGVIVGDIPEGHLIYKATYKYLSPPPEKKTFTGNMVVQVWHEASVEQLIKDRLYTERGWNKGWIFVDSIQFIGEMDIQEKDFKVD</sequence>
<keyword evidence="2" id="KW-1185">Reference proteome</keyword>
<name>A0ABS2R6S1_9BACI</name>
<dbReference type="Proteomes" id="UP000823485">
    <property type="component" value="Unassembled WGS sequence"/>
</dbReference>
<protein>
    <submittedName>
        <fullName evidence="1">Uncharacterized protein</fullName>
    </submittedName>
</protein>
<gene>
    <name evidence="1" type="ORF">JOC94_002347</name>
</gene>
<accession>A0ABS2R6S1</accession>
<proteinExistence type="predicted"/>